<proteinExistence type="predicted"/>
<dbReference type="InterPro" id="IPR036108">
    <property type="entry name" value="4pyrrol_syn_uPrphyn_synt_sf"/>
</dbReference>
<dbReference type="Pfam" id="PF02602">
    <property type="entry name" value="HEM4"/>
    <property type="match status" value="1"/>
</dbReference>
<accession>A0A061BG64</accession>
<organism evidence="2">
    <name type="scientific">Rhodotorula toruloides</name>
    <name type="common">Yeast</name>
    <name type="synonym">Rhodosporidium toruloides</name>
    <dbReference type="NCBI Taxonomy" id="5286"/>
    <lineage>
        <taxon>Eukaryota</taxon>
        <taxon>Fungi</taxon>
        <taxon>Dikarya</taxon>
        <taxon>Basidiomycota</taxon>
        <taxon>Pucciniomycotina</taxon>
        <taxon>Microbotryomycetes</taxon>
        <taxon>Sporidiobolales</taxon>
        <taxon>Sporidiobolaceae</taxon>
        <taxon>Rhodotorula</taxon>
    </lineage>
</organism>
<dbReference type="EMBL" id="LK052952">
    <property type="protein sequence ID" value="CDR48357.1"/>
    <property type="molecule type" value="Genomic_DNA"/>
</dbReference>
<dbReference type="GO" id="GO:0006782">
    <property type="term" value="P:protoporphyrinogen IX biosynthetic process"/>
    <property type="evidence" value="ECO:0007669"/>
    <property type="project" value="UniProtKB-UniPathway"/>
</dbReference>
<dbReference type="OrthoDB" id="5595751at2759"/>
<dbReference type="PANTHER" id="PTHR12390:SF0">
    <property type="entry name" value="UROPORPHYRINOGEN-III SYNTHASE"/>
    <property type="match status" value="1"/>
</dbReference>
<sequence>MAAPAREAAGHHLVLVRTPQGLLEQDPYRSALDSLDTTSAFTLHHLPVLSTSFCNRDELVEAARRVHQEGREAYDGVIMTSARSVEAWSAAQTTLASSTSSSALRAPSIPFFVVGNPTRTNLARVPVPPPPELVLGAEESGTGKKLASFILRHFASSPEPPSSPRRRRRLLYLTGDKNRDTVPRILEEGGVEPETLQVYATTRAPGFGADLERILNVVVDGRGLVWMVLFSPSGSKECLAELRQRGLVASIVASTPASHTLATRLRFAAIGPITQQFLEEERVPVHAVADKPEPEALVRAILEATEAEERSRQHE</sequence>
<dbReference type="CDD" id="cd06578">
    <property type="entry name" value="HemD"/>
    <property type="match status" value="1"/>
</dbReference>
<dbReference type="SUPFAM" id="SSF69618">
    <property type="entry name" value="HemD-like"/>
    <property type="match status" value="1"/>
</dbReference>
<reference evidence="2" key="1">
    <citation type="journal article" date="2014" name="Genome Announc.">
        <title>Draft genome sequence of Rhodosporidium toruloides CECT1137, an oleaginous yeast of biotechnological interest.</title>
        <authorList>
            <person name="Morin N."/>
            <person name="Calcas X."/>
            <person name="Devillers H."/>
            <person name="Durrens P."/>
            <person name="Sherman D.J."/>
            <person name="Nicaud J.-M."/>
            <person name="Neuveglise C."/>
        </authorList>
    </citation>
    <scope>NUCLEOTIDE SEQUENCE</scope>
    <source>
        <strain evidence="2">CECT1137</strain>
    </source>
</reference>
<dbReference type="InterPro" id="IPR039793">
    <property type="entry name" value="UROS/Hem4"/>
</dbReference>
<protein>
    <submittedName>
        <fullName evidence="2">RHTO0S17e01904g1_1</fullName>
    </submittedName>
</protein>
<dbReference type="PANTHER" id="PTHR12390">
    <property type="entry name" value="UROPORPHYRINOGEN III SYNTHASE"/>
    <property type="match status" value="1"/>
</dbReference>
<gene>
    <name evidence="2" type="ORF">RHTO0S_17e01904g</name>
</gene>
<dbReference type="GO" id="GO:0006780">
    <property type="term" value="P:uroporphyrinogen III biosynthetic process"/>
    <property type="evidence" value="ECO:0007669"/>
    <property type="project" value="InterPro"/>
</dbReference>
<dbReference type="Gene3D" id="3.40.50.10090">
    <property type="match status" value="2"/>
</dbReference>
<name>A0A061BG64_RHOTO</name>
<dbReference type="GO" id="GO:0004852">
    <property type="term" value="F:uroporphyrinogen-III synthase activity"/>
    <property type="evidence" value="ECO:0007669"/>
    <property type="project" value="InterPro"/>
</dbReference>
<evidence type="ECO:0000259" key="1">
    <source>
        <dbReference type="Pfam" id="PF02602"/>
    </source>
</evidence>
<dbReference type="GO" id="GO:0005829">
    <property type="term" value="C:cytosol"/>
    <property type="evidence" value="ECO:0007669"/>
    <property type="project" value="TreeGrafter"/>
</dbReference>
<dbReference type="UniPathway" id="UPA00251">
    <property type="reaction ID" value="UER00320"/>
</dbReference>
<dbReference type="InterPro" id="IPR003754">
    <property type="entry name" value="4pyrrol_synth_uPrphyn_synth"/>
</dbReference>
<dbReference type="AlphaFoldDB" id="A0A061BG64"/>
<feature type="domain" description="Tetrapyrrole biosynthesis uroporphyrinogen III synthase" evidence="1">
    <location>
        <begin position="43"/>
        <end position="298"/>
    </location>
</feature>
<evidence type="ECO:0000313" key="2">
    <source>
        <dbReference type="EMBL" id="CDR48357.1"/>
    </source>
</evidence>